<feature type="binding site" evidence="6">
    <location>
        <position position="457"/>
    </location>
    <ligand>
        <name>substrate</name>
    </ligand>
</feature>
<dbReference type="GO" id="GO:0004359">
    <property type="term" value="F:glutaminase activity"/>
    <property type="evidence" value="ECO:0007669"/>
    <property type="project" value="UniProtKB-UniRule"/>
</dbReference>
<dbReference type="eggNOG" id="COG2066">
    <property type="taxonomic scope" value="Bacteria"/>
</dbReference>
<comment type="caution">
    <text evidence="6">Lacks conserved residue(s) required for the propagation of feature annotation.</text>
</comment>
<feature type="binding site" evidence="6">
    <location>
        <position position="559"/>
    </location>
    <ligand>
        <name>substrate</name>
    </ligand>
</feature>
<name>B4VK05_9CYAN</name>
<dbReference type="SUPFAM" id="SSF56601">
    <property type="entry name" value="beta-lactamase/transpeptidase-like"/>
    <property type="match status" value="2"/>
</dbReference>
<dbReference type="NCBIfam" id="TIGR03814">
    <property type="entry name" value="Gln_ase"/>
    <property type="match status" value="2"/>
</dbReference>
<dbReference type="GO" id="GO:0006543">
    <property type="term" value="P:L-glutamine catabolic process"/>
    <property type="evidence" value="ECO:0007669"/>
    <property type="project" value="TreeGrafter"/>
</dbReference>
<evidence type="ECO:0000256" key="2">
    <source>
        <dbReference type="ARBA" id="ARBA00011881"/>
    </source>
</evidence>
<feature type="binding site" evidence="6">
    <location>
        <position position="653"/>
    </location>
    <ligand>
        <name>substrate</name>
    </ligand>
</feature>
<evidence type="ECO:0000256" key="3">
    <source>
        <dbReference type="ARBA" id="ARBA00012918"/>
    </source>
</evidence>
<evidence type="ECO:0000313" key="8">
    <source>
        <dbReference type="Proteomes" id="UP000003835"/>
    </source>
</evidence>
<feature type="binding site" evidence="6">
    <location>
        <position position="552"/>
    </location>
    <ligand>
        <name>substrate</name>
    </ligand>
</feature>
<dbReference type="Proteomes" id="UP000003835">
    <property type="component" value="Unassembled WGS sequence"/>
</dbReference>
<gene>
    <name evidence="6" type="primary">glsA</name>
    <name evidence="7" type="ORF">MC7420_2869</name>
</gene>
<evidence type="ECO:0000256" key="5">
    <source>
        <dbReference type="ARBA" id="ARBA00049534"/>
    </source>
</evidence>
<sequence>MINTNELQTRAKITEQLPDILQNLHRLYHPLKAGVVADYIPELAQANPDWFGITVVTVDGQVYTVGDTSIPFTIQSISKPFVYGLALEDRGLDYVLERIGVEPTGEPFNEIIEHEEIQERQYNPMVNAGAIATTSLIKGLDLFERQTRLLRMFHRYTGRDVQVDQAVFQSKKKTDNLNRAIAYIMKNFGLIEGKIDDILDLYFQQCALMVNCRDLAVMAGTLANAGINPITGERALKADYVKNLISVMYTCGLYDFSGQWAYKVGLPAKSGLSGAIIGVVPNQMGIAVFSPPLGEHSKSLRGVKVFEALSKHLRLHVFDKVVEMSGYFPDRIDLDSNNGMPIKNDPLAMSQTPSYPQSRAVDEGTTNTLPMREALPKVMPKLNSAAMIAQLHVSPTSFITDLRELHRQYLPIRQGKIYVSEPDLVEINPDWFGICIVTVDGQVYTVGDWEQPFLIQSISKVFAYGMALSDWGRDYVVSRVDVEPTGDAYNSLIKVEENSKRPYNPMVNTGAIAITNLIEGKGPAHRLNRLLDMYRRYVGHRVFVDTPSLVSEQTAGDRNWAIAYLLRNFGMISGDIKQTLDLYLQQCSVIINCHDLAVMGATLANNGINPMTGEQAIHSPYVKDLLSIMFTCGMYDFAGEWVYKVGFPAKSGVGGGIIGVVPGVMGIAVFSPPLDKRGNSIRGIKVCEELSRRFGLHIFQS</sequence>
<accession>B4VK05</accession>
<dbReference type="Pfam" id="PF04960">
    <property type="entry name" value="Glutaminase"/>
    <property type="match status" value="2"/>
</dbReference>
<comment type="similarity">
    <text evidence="1 6">Belongs to the glutaminase family.</text>
</comment>
<dbReference type="PANTHER" id="PTHR12544:SF29">
    <property type="entry name" value="GLUTAMINASE"/>
    <property type="match status" value="1"/>
</dbReference>
<feature type="binding site" evidence="6">
    <location>
        <position position="202"/>
    </location>
    <ligand>
        <name>substrate</name>
    </ligand>
</feature>
<feature type="binding site" evidence="6">
    <location>
        <position position="583"/>
    </location>
    <ligand>
        <name>substrate</name>
    </ligand>
</feature>
<feature type="binding site" evidence="6">
    <location>
        <position position="178"/>
    </location>
    <ligand>
        <name>substrate</name>
    </ligand>
</feature>
<dbReference type="EC" id="3.5.1.2" evidence="3 6"/>
<feature type="binding site" evidence="6">
    <location>
        <position position="254"/>
    </location>
    <ligand>
        <name>substrate</name>
    </ligand>
</feature>
<evidence type="ECO:0000256" key="4">
    <source>
        <dbReference type="ARBA" id="ARBA00022801"/>
    </source>
</evidence>
<feature type="binding site" evidence="6">
    <location>
        <position position="76"/>
    </location>
    <ligand>
        <name>substrate</name>
    </ligand>
</feature>
<keyword evidence="8" id="KW-1185">Reference proteome</keyword>
<evidence type="ECO:0000313" key="7">
    <source>
        <dbReference type="EMBL" id="EDX77545.1"/>
    </source>
</evidence>
<dbReference type="InterPro" id="IPR012338">
    <property type="entry name" value="Beta-lactam/transpept-like"/>
</dbReference>
<keyword evidence="4 6" id="KW-0378">Hydrolase</keyword>
<comment type="subunit">
    <text evidence="2 6">Homotetramer.</text>
</comment>
<keyword evidence="6" id="KW-0007">Acetylation</keyword>
<dbReference type="PANTHER" id="PTHR12544">
    <property type="entry name" value="GLUTAMINASE"/>
    <property type="match status" value="1"/>
</dbReference>
<dbReference type="HOGENOM" id="CLU_024562_0_0_3"/>
<evidence type="ECO:0000256" key="6">
    <source>
        <dbReference type="HAMAP-Rule" id="MF_00313"/>
    </source>
</evidence>
<protein>
    <recommendedName>
        <fullName evidence="3 6">Glutaminase</fullName>
        <ecNumber evidence="3 6">3.5.1.2</ecNumber>
    </recommendedName>
</protein>
<dbReference type="EMBL" id="DS989843">
    <property type="protein sequence ID" value="EDX77545.1"/>
    <property type="molecule type" value="Genomic_DNA"/>
</dbReference>
<dbReference type="Gene3D" id="3.40.710.10">
    <property type="entry name" value="DD-peptidase/beta-lactamase superfamily"/>
    <property type="match status" value="2"/>
</dbReference>
<dbReference type="STRING" id="118168.MC7420_2869"/>
<organism evidence="7 8">
    <name type="scientific">Coleofasciculus chthonoplastes PCC 7420</name>
    <dbReference type="NCBI Taxonomy" id="118168"/>
    <lineage>
        <taxon>Bacteria</taxon>
        <taxon>Bacillati</taxon>
        <taxon>Cyanobacteriota</taxon>
        <taxon>Cyanophyceae</taxon>
        <taxon>Coleofasciculales</taxon>
        <taxon>Coleofasciculaceae</taxon>
        <taxon>Coleofasciculus</taxon>
    </lineage>
</organism>
<reference evidence="7 8" key="1">
    <citation type="submission" date="2008-07" db="EMBL/GenBank/DDBJ databases">
        <authorList>
            <person name="Tandeau de Marsac N."/>
            <person name="Ferriera S."/>
            <person name="Johnson J."/>
            <person name="Kravitz S."/>
            <person name="Beeson K."/>
            <person name="Sutton G."/>
            <person name="Rogers Y.-H."/>
            <person name="Friedman R."/>
            <person name="Frazier M."/>
            <person name="Venter J.C."/>
        </authorList>
    </citation>
    <scope>NUCLEOTIDE SEQUENCE [LARGE SCALE GENOMIC DNA]</scope>
    <source>
        <strain evidence="7 8">PCC 7420</strain>
    </source>
</reference>
<dbReference type="GO" id="GO:0006537">
    <property type="term" value="P:glutamate biosynthetic process"/>
    <property type="evidence" value="ECO:0007669"/>
    <property type="project" value="TreeGrafter"/>
</dbReference>
<dbReference type="AlphaFoldDB" id="B4VK05"/>
<feature type="binding site" evidence="6">
    <location>
        <position position="508"/>
    </location>
    <ligand>
        <name>substrate</name>
    </ligand>
</feature>
<dbReference type="HAMAP" id="MF_00313">
    <property type="entry name" value="Glutaminase"/>
    <property type="match status" value="2"/>
</dbReference>
<dbReference type="InterPro" id="IPR015868">
    <property type="entry name" value="Glutaminase"/>
</dbReference>
<feature type="binding site" evidence="6">
    <location>
        <position position="635"/>
    </location>
    <ligand>
        <name>substrate</name>
    </ligand>
</feature>
<feature type="binding site" evidence="6">
    <location>
        <position position="127"/>
    </location>
    <ligand>
        <name>substrate</name>
    </ligand>
</feature>
<evidence type="ECO:0000256" key="1">
    <source>
        <dbReference type="ARBA" id="ARBA00011076"/>
    </source>
</evidence>
<proteinExistence type="inferred from homology"/>
<dbReference type="FunFam" id="3.40.710.10:FF:000005">
    <property type="entry name" value="Glutaminase"/>
    <property type="match status" value="2"/>
</dbReference>
<comment type="catalytic activity">
    <reaction evidence="5 6">
        <text>L-glutamine + H2O = L-glutamate + NH4(+)</text>
        <dbReference type="Rhea" id="RHEA:15889"/>
        <dbReference type="ChEBI" id="CHEBI:15377"/>
        <dbReference type="ChEBI" id="CHEBI:28938"/>
        <dbReference type="ChEBI" id="CHEBI:29985"/>
        <dbReference type="ChEBI" id="CHEBI:58359"/>
        <dbReference type="EC" id="3.5.1.2"/>
    </reaction>
</comment>